<dbReference type="AlphaFoldDB" id="A0A9P8CUP8"/>
<evidence type="ECO:0000313" key="2">
    <source>
        <dbReference type="EMBL" id="KAG9319026.1"/>
    </source>
</evidence>
<feature type="non-terminal residue" evidence="2">
    <location>
        <position position="164"/>
    </location>
</feature>
<dbReference type="InterPro" id="IPR038279">
    <property type="entry name" value="Ndc10_dom2_sf"/>
</dbReference>
<dbReference type="GO" id="GO:0003677">
    <property type="term" value="F:DNA binding"/>
    <property type="evidence" value="ECO:0007669"/>
    <property type="project" value="InterPro"/>
</dbReference>
<dbReference type="InterPro" id="IPR031872">
    <property type="entry name" value="NDC10_II"/>
</dbReference>
<protein>
    <recommendedName>
        <fullName evidence="1">Ndc10 domain-containing protein</fullName>
    </recommendedName>
</protein>
<name>A0A9P8CUP8_MORAP</name>
<feature type="domain" description="Ndc10" evidence="1">
    <location>
        <begin position="2"/>
        <end position="150"/>
    </location>
</feature>
<dbReference type="Gene3D" id="1.10.443.20">
    <property type="entry name" value="Centromere DNA-binding protein complex CBF3 subunit, domain 2"/>
    <property type="match status" value="1"/>
</dbReference>
<feature type="non-terminal residue" evidence="2">
    <location>
        <position position="1"/>
    </location>
</feature>
<dbReference type="EMBL" id="JAIFTL010001038">
    <property type="protein sequence ID" value="KAG9319026.1"/>
    <property type="molecule type" value="Genomic_DNA"/>
</dbReference>
<evidence type="ECO:0000313" key="3">
    <source>
        <dbReference type="Proteomes" id="UP000717515"/>
    </source>
</evidence>
<reference evidence="2" key="1">
    <citation type="submission" date="2021-07" db="EMBL/GenBank/DDBJ databases">
        <title>Draft genome of Mortierella alpina, strain LL118, isolated from an aspen leaf litter sample.</title>
        <authorList>
            <person name="Yang S."/>
            <person name="Vinatzer B.A."/>
        </authorList>
    </citation>
    <scope>NUCLEOTIDE SEQUENCE</scope>
    <source>
        <strain evidence="2">LL118</strain>
    </source>
</reference>
<evidence type="ECO:0000259" key="1">
    <source>
        <dbReference type="Pfam" id="PF16787"/>
    </source>
</evidence>
<organism evidence="2 3">
    <name type="scientific">Mortierella alpina</name>
    <name type="common">Oleaginous fungus</name>
    <name type="synonym">Mortierella renispora</name>
    <dbReference type="NCBI Taxonomy" id="64518"/>
    <lineage>
        <taxon>Eukaryota</taxon>
        <taxon>Fungi</taxon>
        <taxon>Fungi incertae sedis</taxon>
        <taxon>Mucoromycota</taxon>
        <taxon>Mortierellomycotina</taxon>
        <taxon>Mortierellomycetes</taxon>
        <taxon>Mortierellales</taxon>
        <taxon>Mortierellaceae</taxon>
        <taxon>Mortierella</taxon>
    </lineage>
</organism>
<comment type="caution">
    <text evidence="2">The sequence shown here is derived from an EMBL/GenBank/DDBJ whole genome shotgun (WGS) entry which is preliminary data.</text>
</comment>
<sequence>SLGALAFYFFDRFQNKDEPIPDFRDPSWQGIRAIRSGDDRTTEINKTGTHDVTAKVFRCMDIETSYITHSGRHSGSVEGQRLGVPEEEIRRAGRWVQGTSKMHQYYLSSLPVPFARAIAGFGKKPFHLKRNDIVPSLDLQRRIFPFIEGAYDAHGDEAKLRWEA</sequence>
<proteinExistence type="predicted"/>
<dbReference type="Pfam" id="PF16787">
    <property type="entry name" value="NDC10_II"/>
    <property type="match status" value="1"/>
</dbReference>
<accession>A0A9P8CUP8</accession>
<gene>
    <name evidence="2" type="ORF">KVV02_002272</name>
</gene>
<dbReference type="Proteomes" id="UP000717515">
    <property type="component" value="Unassembled WGS sequence"/>
</dbReference>